<protein>
    <submittedName>
        <fullName evidence="3">Uncharacterized protein</fullName>
    </submittedName>
</protein>
<keyword evidence="2" id="KW-0472">Membrane</keyword>
<evidence type="ECO:0000313" key="3">
    <source>
        <dbReference type="EMBL" id="CCL98484.1"/>
    </source>
</evidence>
<dbReference type="GeneID" id="24093395"/>
<dbReference type="RefSeq" id="XP_012177767.1">
    <property type="nucleotide sequence ID" value="XM_012322377.1"/>
</dbReference>
<dbReference type="EMBL" id="HE796885">
    <property type="protein sequence ID" value="CCL98484.1"/>
    <property type="molecule type" value="Genomic_DNA"/>
</dbReference>
<feature type="transmembrane region" description="Helical" evidence="2">
    <location>
        <begin position="20"/>
        <end position="41"/>
    </location>
</feature>
<dbReference type="PANTHER" id="PTHR13237:SF9">
    <property type="entry name" value="NEUROGUIDIN"/>
    <property type="match status" value="1"/>
</dbReference>
<dbReference type="FunCoup" id="J4H028">
    <property type="interactions" value="741"/>
</dbReference>
<dbReference type="InParanoid" id="J4H028"/>
<evidence type="ECO:0000256" key="2">
    <source>
        <dbReference type="SAM" id="Phobius"/>
    </source>
</evidence>
<organism evidence="3 4">
    <name type="scientific">Fibroporia radiculosa</name>
    <dbReference type="NCBI Taxonomy" id="599839"/>
    <lineage>
        <taxon>Eukaryota</taxon>
        <taxon>Fungi</taxon>
        <taxon>Dikarya</taxon>
        <taxon>Basidiomycota</taxon>
        <taxon>Agaricomycotina</taxon>
        <taxon>Agaricomycetes</taxon>
        <taxon>Polyporales</taxon>
        <taxon>Fibroporiaceae</taxon>
        <taxon>Fibroporia</taxon>
    </lineage>
</organism>
<reference evidence="3 4" key="1">
    <citation type="journal article" date="2012" name="Appl. Environ. Microbiol.">
        <title>Short-read sequencing for genomic analysis of the brown rot fungus Fibroporia radiculosa.</title>
        <authorList>
            <person name="Tang J.D."/>
            <person name="Perkins A.D."/>
            <person name="Sonstegard T.S."/>
            <person name="Schroeder S.G."/>
            <person name="Burgess S.C."/>
            <person name="Diehl S.V."/>
        </authorList>
    </citation>
    <scope>NUCLEOTIDE SEQUENCE [LARGE SCALE GENOMIC DNA]</scope>
    <source>
        <strain evidence="3 4">TFFH 294</strain>
    </source>
</reference>
<feature type="region of interest" description="Disordered" evidence="1">
    <location>
        <begin position="201"/>
        <end position="220"/>
    </location>
</feature>
<dbReference type="GO" id="GO:0032040">
    <property type="term" value="C:small-subunit processome"/>
    <property type="evidence" value="ECO:0007669"/>
    <property type="project" value="TreeGrafter"/>
</dbReference>
<dbReference type="OrthoDB" id="203440at2759"/>
<dbReference type="AlphaFoldDB" id="J4H028"/>
<dbReference type="STRING" id="599839.J4H028"/>
<sequence length="302" mass="33074">MTEFFLCRQTRHIRARYERWHFVVPTQASLILSYLQFLTLVSSRRAEGDSLVERSLPASSFSAPERGLRGSGAGDRIDVMVEARVVLEKIKVLEGRTRYEIDKLVRVAEEAPSAAQNVVNGKRVLAKLNLMALLAFRPNPQVLMDRGSGSEDDEDGRPSPECDGIYRPPKLAPVLYAESHKDKGRSRRAPIPNTLSTLLHLGPSKPHMESTCGLGSTPDVTASARSAAHDRVRGGEHDLAGDEKRDARRRKQDEADLALGGIGTASGRRGRGGGFEDEFVIFLSPQRGRNGTTGDGYEAKGT</sequence>
<keyword evidence="2" id="KW-0812">Transmembrane</keyword>
<feature type="region of interest" description="Disordered" evidence="1">
    <location>
        <begin position="227"/>
        <end position="252"/>
    </location>
</feature>
<dbReference type="Proteomes" id="UP000006352">
    <property type="component" value="Unassembled WGS sequence"/>
</dbReference>
<dbReference type="HOGENOM" id="CLU_921450_0_0_1"/>
<keyword evidence="2" id="KW-1133">Transmembrane helix</keyword>
<gene>
    <name evidence="3" type="ORF">FIBRA_00482</name>
</gene>
<dbReference type="GO" id="GO:0000462">
    <property type="term" value="P:maturation of SSU-rRNA from tricistronic rRNA transcript (SSU-rRNA, 5.8S rRNA, LSU-rRNA)"/>
    <property type="evidence" value="ECO:0007669"/>
    <property type="project" value="TreeGrafter"/>
</dbReference>
<evidence type="ECO:0000256" key="1">
    <source>
        <dbReference type="SAM" id="MobiDB-lite"/>
    </source>
</evidence>
<dbReference type="PANTHER" id="PTHR13237">
    <property type="entry name" value="SOMETHING ABOUT SILENCING PROTEIN 10-RELATED"/>
    <property type="match status" value="1"/>
</dbReference>
<feature type="region of interest" description="Disordered" evidence="1">
    <location>
        <begin position="141"/>
        <end position="168"/>
    </location>
</feature>
<evidence type="ECO:0000313" key="4">
    <source>
        <dbReference type="Proteomes" id="UP000006352"/>
    </source>
</evidence>
<accession>J4H028</accession>
<name>J4H028_9APHY</name>
<keyword evidence="4" id="KW-1185">Reference proteome</keyword>
<proteinExistence type="predicted"/>